<evidence type="ECO:0000256" key="2">
    <source>
        <dbReference type="ARBA" id="ARBA00022795"/>
    </source>
</evidence>
<dbReference type="OrthoDB" id="9801235at2"/>
<dbReference type="InterPro" id="IPR003775">
    <property type="entry name" value="Flagellar_assembly_factor_FliW"/>
</dbReference>
<organism evidence="5 6">
    <name type="scientific">Selenomonas ruminantium</name>
    <dbReference type="NCBI Taxonomy" id="971"/>
    <lineage>
        <taxon>Bacteria</taxon>
        <taxon>Bacillati</taxon>
        <taxon>Bacillota</taxon>
        <taxon>Negativicutes</taxon>
        <taxon>Selenomonadales</taxon>
        <taxon>Selenomonadaceae</taxon>
        <taxon>Selenomonas</taxon>
    </lineage>
</organism>
<evidence type="ECO:0000256" key="3">
    <source>
        <dbReference type="ARBA" id="ARBA00022845"/>
    </source>
</evidence>
<evidence type="ECO:0000256" key="4">
    <source>
        <dbReference type="HAMAP-Rule" id="MF_01185"/>
    </source>
</evidence>
<dbReference type="Pfam" id="PF02623">
    <property type="entry name" value="FliW"/>
    <property type="match status" value="1"/>
</dbReference>
<dbReference type="HAMAP" id="MF_01185">
    <property type="entry name" value="FliW"/>
    <property type="match status" value="1"/>
</dbReference>
<comment type="subcellular location">
    <subcellularLocation>
        <location evidence="4">Cytoplasm</location>
    </subcellularLocation>
</comment>
<keyword evidence="4" id="KW-0143">Chaperone</keyword>
<dbReference type="AlphaFoldDB" id="A0A1H0RJ11"/>
<dbReference type="GO" id="GO:0006417">
    <property type="term" value="P:regulation of translation"/>
    <property type="evidence" value="ECO:0007669"/>
    <property type="project" value="UniProtKB-KW"/>
</dbReference>
<accession>A0A1H0RJ11</accession>
<sequence length="148" mass="17087">MRKVNTLRFGEVEVAEEKVVHFADGIPAFEDEHEFVIVPYDEESPYVFLQSLATPDLAFLMTMPFVFFPNYEFEIDDENQDKLSLTNQDDMLIYTLITVNNGKVQDMTANLMAPVVLNTANMQARQLVLDKSGYTTKHRLFPENKEEQ</sequence>
<keyword evidence="5" id="KW-0282">Flagellum</keyword>
<name>A0A1H0RJ11_SELRU</name>
<dbReference type="PANTHER" id="PTHR39190:SF1">
    <property type="entry name" value="FLAGELLAR ASSEMBLY FACTOR FLIW"/>
    <property type="match status" value="1"/>
</dbReference>
<evidence type="ECO:0000313" key="5">
    <source>
        <dbReference type="EMBL" id="SDP28878.1"/>
    </source>
</evidence>
<gene>
    <name evidence="4" type="primary">fliW</name>
    <name evidence="5" type="ORF">SAMN05216366_11223</name>
</gene>
<reference evidence="5 6" key="1">
    <citation type="submission" date="2016-10" db="EMBL/GenBank/DDBJ databases">
        <authorList>
            <person name="de Groot N.N."/>
        </authorList>
    </citation>
    <scope>NUCLEOTIDE SEQUENCE [LARGE SCALE GENOMIC DNA]</scope>
    <source>
        <strain evidence="5 6">S137</strain>
    </source>
</reference>
<dbReference type="PANTHER" id="PTHR39190">
    <property type="entry name" value="FLAGELLAR ASSEMBLY FACTOR FLIW"/>
    <property type="match status" value="1"/>
</dbReference>
<comment type="function">
    <text evidence="4">Acts as an anti-CsrA protein, binds CsrA and prevents it from repressing translation of its target genes, one of which is flagellin. Binds to flagellin and participates in the assembly of the flagellum.</text>
</comment>
<comment type="similarity">
    <text evidence="4">Belongs to the FliW family.</text>
</comment>
<dbReference type="GO" id="GO:0044780">
    <property type="term" value="P:bacterial-type flagellum assembly"/>
    <property type="evidence" value="ECO:0007669"/>
    <property type="project" value="UniProtKB-UniRule"/>
</dbReference>
<protein>
    <recommendedName>
        <fullName evidence="4">Flagellar assembly factor FliW</fullName>
    </recommendedName>
</protein>
<dbReference type="Proteomes" id="UP000182412">
    <property type="component" value="Unassembled WGS sequence"/>
</dbReference>
<comment type="subunit">
    <text evidence="4">Interacts with translational regulator CsrA and flagellin(s).</text>
</comment>
<keyword evidence="2 4" id="KW-1005">Bacterial flagellum biogenesis</keyword>
<keyword evidence="5" id="KW-0966">Cell projection</keyword>
<keyword evidence="1 4" id="KW-0963">Cytoplasm</keyword>
<dbReference type="GO" id="GO:0005737">
    <property type="term" value="C:cytoplasm"/>
    <property type="evidence" value="ECO:0007669"/>
    <property type="project" value="UniProtKB-SubCell"/>
</dbReference>
<dbReference type="RefSeq" id="WP_074572112.1">
    <property type="nucleotide sequence ID" value="NZ_FNJQ01000012.1"/>
</dbReference>
<evidence type="ECO:0000313" key="6">
    <source>
        <dbReference type="Proteomes" id="UP000182412"/>
    </source>
</evidence>
<dbReference type="EMBL" id="FNJQ01000012">
    <property type="protein sequence ID" value="SDP28878.1"/>
    <property type="molecule type" value="Genomic_DNA"/>
</dbReference>
<dbReference type="NCBIfam" id="NF009793">
    <property type="entry name" value="PRK13285.1-1"/>
    <property type="match status" value="1"/>
</dbReference>
<keyword evidence="3 4" id="KW-0810">Translation regulation</keyword>
<keyword evidence="5" id="KW-0969">Cilium</keyword>
<dbReference type="SUPFAM" id="SSF141457">
    <property type="entry name" value="BH3618-like"/>
    <property type="match status" value="1"/>
</dbReference>
<evidence type="ECO:0000256" key="1">
    <source>
        <dbReference type="ARBA" id="ARBA00022490"/>
    </source>
</evidence>
<proteinExistence type="inferred from homology"/>
<dbReference type="InterPro" id="IPR024046">
    <property type="entry name" value="Flagellar_assmbl_FliW_dom_sf"/>
</dbReference>
<dbReference type="Gene3D" id="2.30.290.10">
    <property type="entry name" value="BH3618-like"/>
    <property type="match status" value="1"/>
</dbReference>